<dbReference type="Pfam" id="PF01035">
    <property type="entry name" value="DNA_binding_1"/>
    <property type="match status" value="1"/>
</dbReference>
<dbReference type="InterPro" id="IPR014048">
    <property type="entry name" value="MethylDNA_cys_MeTrfase_DNA-bd"/>
</dbReference>
<organism evidence="4 5">
    <name type="scientific">Halocatena salina</name>
    <dbReference type="NCBI Taxonomy" id="2934340"/>
    <lineage>
        <taxon>Archaea</taxon>
        <taxon>Methanobacteriati</taxon>
        <taxon>Methanobacteriota</taxon>
        <taxon>Stenosarchaea group</taxon>
        <taxon>Halobacteria</taxon>
        <taxon>Halobacteriales</taxon>
        <taxon>Natronomonadaceae</taxon>
        <taxon>Halocatena</taxon>
    </lineage>
</organism>
<dbReference type="CDD" id="cd06445">
    <property type="entry name" value="ATase"/>
    <property type="match status" value="1"/>
</dbReference>
<evidence type="ECO:0000259" key="3">
    <source>
        <dbReference type="Pfam" id="PF01035"/>
    </source>
</evidence>
<feature type="region of interest" description="Disordered" evidence="2">
    <location>
        <begin position="36"/>
        <end position="62"/>
    </location>
</feature>
<dbReference type="InterPro" id="IPR036388">
    <property type="entry name" value="WH-like_DNA-bd_sf"/>
</dbReference>
<reference evidence="4" key="1">
    <citation type="submission" date="2022-04" db="EMBL/GenBank/DDBJ databases">
        <title>Halocatena sp. nov., isolated from a salt lake.</title>
        <authorList>
            <person name="Cui H.-L."/>
        </authorList>
    </citation>
    <scope>NUCLEOTIDE SEQUENCE</scope>
    <source>
        <strain evidence="4">AD-1</strain>
    </source>
</reference>
<name>A0A8T9ZZZ7_9EURY</name>
<dbReference type="GO" id="GO:0003824">
    <property type="term" value="F:catalytic activity"/>
    <property type="evidence" value="ECO:0007669"/>
    <property type="project" value="InterPro"/>
</dbReference>
<dbReference type="KEGG" id="haad:MW046_10380"/>
<feature type="domain" description="Methylated-DNA-[protein]-cysteine S-methyltransferase DNA binding" evidence="3">
    <location>
        <begin position="91"/>
        <end position="146"/>
    </location>
</feature>
<proteinExistence type="predicted"/>
<dbReference type="Proteomes" id="UP000831768">
    <property type="component" value="Chromosome"/>
</dbReference>
<dbReference type="InterPro" id="IPR036217">
    <property type="entry name" value="MethylDNA_cys_MeTrfase_DNAb"/>
</dbReference>
<sequence length="165" mass="18176">MDEEGAGIYVRESAHLDRYVQIGVVGGRVISVEFPESSDQIRLPENGDSSESPASQPPDEHPLLDRIFAYLNGREDSFEDIDTGLTVPTEHRAVLESTRKIPYGQSVDVEQLARTSGLDADDHETVRNALRANPVPLVIPDHRVRDTPSGAPTAIQRRLRAIEGL</sequence>
<dbReference type="RefSeq" id="WP_247993038.1">
    <property type="nucleotide sequence ID" value="NZ_CP096019.1"/>
</dbReference>
<dbReference type="AlphaFoldDB" id="A0A8T9ZZZ7"/>
<accession>A0A8T9ZZZ7</accession>
<dbReference type="GO" id="GO:0006281">
    <property type="term" value="P:DNA repair"/>
    <property type="evidence" value="ECO:0007669"/>
    <property type="project" value="InterPro"/>
</dbReference>
<dbReference type="Gene3D" id="1.10.10.10">
    <property type="entry name" value="Winged helix-like DNA-binding domain superfamily/Winged helix DNA-binding domain"/>
    <property type="match status" value="1"/>
</dbReference>
<keyword evidence="5" id="KW-1185">Reference proteome</keyword>
<gene>
    <name evidence="4" type="ORF">MW046_10380</name>
</gene>
<protein>
    <submittedName>
        <fullName evidence="4">MGMT family protein</fullName>
    </submittedName>
</protein>
<dbReference type="EMBL" id="CP096019">
    <property type="protein sequence ID" value="UPM42364.1"/>
    <property type="molecule type" value="Genomic_DNA"/>
</dbReference>
<evidence type="ECO:0000313" key="4">
    <source>
        <dbReference type="EMBL" id="UPM42364.1"/>
    </source>
</evidence>
<keyword evidence="1" id="KW-0227">DNA damage</keyword>
<dbReference type="GeneID" id="71928457"/>
<evidence type="ECO:0000313" key="5">
    <source>
        <dbReference type="Proteomes" id="UP000831768"/>
    </source>
</evidence>
<dbReference type="SUPFAM" id="SSF46767">
    <property type="entry name" value="Methylated DNA-protein cysteine methyltransferase, C-terminal domain"/>
    <property type="match status" value="1"/>
</dbReference>
<evidence type="ECO:0000256" key="1">
    <source>
        <dbReference type="ARBA" id="ARBA00022763"/>
    </source>
</evidence>
<evidence type="ECO:0000256" key="2">
    <source>
        <dbReference type="SAM" id="MobiDB-lite"/>
    </source>
</evidence>